<accession>A0A7Y9TL33</accession>
<dbReference type="EMBL" id="JACCCW010000002">
    <property type="protein sequence ID" value="NYF79767.1"/>
    <property type="molecule type" value="Genomic_DNA"/>
</dbReference>
<keyword evidence="2" id="KW-1185">Reference proteome</keyword>
<protein>
    <recommendedName>
        <fullName evidence="3">BioF2-like acetyltransferase domain-containing protein</fullName>
    </recommendedName>
</protein>
<dbReference type="Proteomes" id="UP000589520">
    <property type="component" value="Unassembled WGS sequence"/>
</dbReference>
<gene>
    <name evidence="1" type="ORF">HDF17_002087</name>
</gene>
<dbReference type="AlphaFoldDB" id="A0A7Y9TL33"/>
<evidence type="ECO:0008006" key="3">
    <source>
        <dbReference type="Google" id="ProtNLM"/>
    </source>
</evidence>
<proteinExistence type="predicted"/>
<reference evidence="1 2" key="1">
    <citation type="submission" date="2020-07" db="EMBL/GenBank/DDBJ databases">
        <title>Genomic Encyclopedia of Type Strains, Phase IV (KMG-V): Genome sequencing to study the core and pangenomes of soil and plant-associated prokaryotes.</title>
        <authorList>
            <person name="Whitman W."/>
        </authorList>
    </citation>
    <scope>NUCLEOTIDE SEQUENCE [LARGE SCALE GENOMIC DNA]</scope>
    <source>
        <strain evidence="1 2">X4EP2</strain>
    </source>
</reference>
<sequence length="362" mass="40722">MLSRLAALTGQPGDAADMEYFLSSPKALKKTPYLLLTKAYANEPSVEGYSEAVLLFEYRVSIGATRVFATSDPSGRRNLFAAPAERATLAARAVRTLLQSGAHIVHIAYHKGDLELPSESLSETEQVAVAFGDPSPDAALRRSQRMAGKRDWSLVEQIIPSYLPIEPTFDETIARLGHLTRRNLRYYRRRTEKEIGCVFVPEVQIGLDDFLAFSRACTYAVPDEIAAWRYRALSLIETPFLCGVHDSSGRWLSMIGGRRSRTVTEIDWQMNLDGLEKYSLTTVARACMIEHEASLGSTRLYLEGGTPHSITNQFVRETVVELTAKRRSLYTHLLTRFAPRVFPPDNYVGQILRDASYSWHLW</sequence>
<organism evidence="1 2">
    <name type="scientific">Granulicella arctica</name>
    <dbReference type="NCBI Taxonomy" id="940613"/>
    <lineage>
        <taxon>Bacteria</taxon>
        <taxon>Pseudomonadati</taxon>
        <taxon>Acidobacteriota</taxon>
        <taxon>Terriglobia</taxon>
        <taxon>Terriglobales</taxon>
        <taxon>Acidobacteriaceae</taxon>
        <taxon>Granulicella</taxon>
    </lineage>
</organism>
<evidence type="ECO:0000313" key="1">
    <source>
        <dbReference type="EMBL" id="NYF79767.1"/>
    </source>
</evidence>
<comment type="caution">
    <text evidence="1">The sequence shown here is derived from an EMBL/GenBank/DDBJ whole genome shotgun (WGS) entry which is preliminary data.</text>
</comment>
<evidence type="ECO:0000313" key="2">
    <source>
        <dbReference type="Proteomes" id="UP000589520"/>
    </source>
</evidence>
<name>A0A7Y9TL33_9BACT</name>